<feature type="compositionally biased region" description="Basic and acidic residues" evidence="1">
    <location>
        <begin position="111"/>
        <end position="120"/>
    </location>
</feature>
<sequence>MAPIKRSINALAKLKDNENGVARWFPLLLNHEPNGLPDVDLLREIDQDELISLERSSNLQCTITRARYVPKFGTQSYTAIVDGVVQSRRTDEVLSILEVKPFLQQSAAEFRPQEHDRYTEDGAVDSDIENGSPSKYKSLAAQASAAFECRFTTYPKLSPTCNQILTVIKIGNPSSSYAFPPLALLLITTHTSITSSQTNMANPTAMTGADALQEPLPNLKVQCLRLSSSTLHSAALPYYHIPDTPLTAAILEDTVEQTLNMVSRYNRQVLRKGQSLVFVDVPDAEDQRDSRQRCRINSDFAAVVYALIDDLRSSSQPPSGLAALSWFDEVLVPVEEAPQVLDDEELLAVLEEPKVRKMTRSGKIYGGKVTSSVDMGLAGKTLRQQLKEAKDRVEAKAQKE</sequence>
<dbReference type="OrthoDB" id="4483681at2759"/>
<proteinExistence type="predicted"/>
<dbReference type="AlphaFoldDB" id="A0A421D512"/>
<comment type="caution">
    <text evidence="2">The sequence shown here is derived from an EMBL/GenBank/DDBJ whole genome shotgun (WGS) entry which is preliminary data.</text>
</comment>
<accession>A0A421D512</accession>
<name>A0A421D512_9EURO</name>
<organism evidence="2 3">
    <name type="scientific">Aspergillus turcosus</name>
    <dbReference type="NCBI Taxonomy" id="1245748"/>
    <lineage>
        <taxon>Eukaryota</taxon>
        <taxon>Fungi</taxon>
        <taxon>Dikarya</taxon>
        <taxon>Ascomycota</taxon>
        <taxon>Pezizomycotina</taxon>
        <taxon>Eurotiomycetes</taxon>
        <taxon>Eurotiomycetidae</taxon>
        <taxon>Eurotiales</taxon>
        <taxon>Aspergillaceae</taxon>
        <taxon>Aspergillus</taxon>
        <taxon>Aspergillus subgen. Fumigati</taxon>
    </lineage>
</organism>
<evidence type="ECO:0000313" key="2">
    <source>
        <dbReference type="EMBL" id="RLL97201.1"/>
    </source>
</evidence>
<dbReference type="EMBL" id="NIDN02000085">
    <property type="protein sequence ID" value="RLL97201.1"/>
    <property type="molecule type" value="Genomic_DNA"/>
</dbReference>
<protein>
    <submittedName>
        <fullName evidence="2">Uncharacterized protein</fullName>
    </submittedName>
</protein>
<evidence type="ECO:0000256" key="1">
    <source>
        <dbReference type="SAM" id="MobiDB-lite"/>
    </source>
</evidence>
<keyword evidence="3" id="KW-1185">Reference proteome</keyword>
<evidence type="ECO:0000313" key="3">
    <source>
        <dbReference type="Proteomes" id="UP000215289"/>
    </source>
</evidence>
<dbReference type="Proteomes" id="UP000215289">
    <property type="component" value="Unassembled WGS sequence"/>
</dbReference>
<feature type="region of interest" description="Disordered" evidence="1">
    <location>
        <begin position="110"/>
        <end position="129"/>
    </location>
</feature>
<gene>
    <name evidence="2" type="ORF">CFD26_104589</name>
</gene>
<reference evidence="2 3" key="1">
    <citation type="submission" date="2018-08" db="EMBL/GenBank/DDBJ databases">
        <title>Draft genome sequences of two Aspergillus turcosus clinical strains isolated from bronchoalveolar lavage fluid: one azole-susceptible and the other azole-resistant.</title>
        <authorList>
            <person name="Parent-Michaud M."/>
            <person name="Dufresne P.J."/>
            <person name="Fournier E."/>
            <person name="Martineau C."/>
            <person name="Moreira S."/>
            <person name="Perkins V."/>
            <person name="De Repentigny L."/>
            <person name="Dufresne S.F."/>
        </authorList>
    </citation>
    <scope>NUCLEOTIDE SEQUENCE [LARGE SCALE GENOMIC DNA]</scope>
    <source>
        <strain evidence="2">HMR AF 1038</strain>
    </source>
</reference>